<accession>A0A0B1RDG8</accession>
<dbReference type="InterPro" id="IPR050992">
    <property type="entry name" value="CheZ_family_phosphatases"/>
</dbReference>
<comment type="similarity">
    <text evidence="2 10">Belongs to the CheZ family.</text>
</comment>
<dbReference type="GO" id="GO:0004812">
    <property type="term" value="F:aminoacyl-tRNA ligase activity"/>
    <property type="evidence" value="ECO:0007669"/>
    <property type="project" value="UniProtKB-KW"/>
</dbReference>
<evidence type="ECO:0000256" key="1">
    <source>
        <dbReference type="ARBA" id="ARBA00004496"/>
    </source>
</evidence>
<evidence type="ECO:0000256" key="2">
    <source>
        <dbReference type="ARBA" id="ARBA00005908"/>
    </source>
</evidence>
<reference evidence="13 14" key="1">
    <citation type="submission" date="2014-11" db="EMBL/GenBank/DDBJ databases">
        <title>Genome sequencing of Pantoea rodasii ND03.</title>
        <authorList>
            <person name="Muhamad Yunos N.Y."/>
            <person name="Chan K.-G."/>
        </authorList>
    </citation>
    <scope>NUCLEOTIDE SEQUENCE [LARGE SCALE GENOMIC DNA]</scope>
    <source>
        <strain evidence="13 14">ND03</strain>
    </source>
</reference>
<dbReference type="SUPFAM" id="SSF75708">
    <property type="entry name" value="Chemotaxis phosphatase CheZ"/>
    <property type="match status" value="1"/>
</dbReference>
<evidence type="ECO:0000256" key="11">
    <source>
        <dbReference type="PIRSR" id="PIRSR002884-1"/>
    </source>
</evidence>
<dbReference type="InterPro" id="IPR007439">
    <property type="entry name" value="Chemotax_Pase_CheZ"/>
</dbReference>
<keyword evidence="6 10" id="KW-0283">Flagellar rotation</keyword>
<keyword evidence="7 10" id="KW-0378">Hydrolase</keyword>
<dbReference type="GO" id="GO:0005737">
    <property type="term" value="C:cytoplasm"/>
    <property type="evidence" value="ECO:0007669"/>
    <property type="project" value="UniProtKB-SubCell"/>
</dbReference>
<proteinExistence type="inferred from homology"/>
<evidence type="ECO:0000256" key="5">
    <source>
        <dbReference type="ARBA" id="ARBA00022500"/>
    </source>
</evidence>
<dbReference type="GO" id="GO:0004721">
    <property type="term" value="F:phosphoprotein phosphatase activity"/>
    <property type="evidence" value="ECO:0007669"/>
    <property type="project" value="UniProtKB-KW"/>
</dbReference>
<dbReference type="Gene3D" id="1.10.287.500">
    <property type="entry name" value="Helix hairpin bin"/>
    <property type="match status" value="1"/>
</dbReference>
<keyword evidence="4 10" id="KW-0963">Cytoplasm</keyword>
<keyword evidence="8 10" id="KW-0904">Protein phosphatase</keyword>
<dbReference type="GO" id="GO:0009288">
    <property type="term" value="C:bacterial-type flagellum"/>
    <property type="evidence" value="ECO:0007669"/>
    <property type="project" value="InterPro"/>
</dbReference>
<organism evidence="13 14">
    <name type="scientific">Pantoea rodasii</name>
    <dbReference type="NCBI Taxonomy" id="1076549"/>
    <lineage>
        <taxon>Bacteria</taxon>
        <taxon>Pseudomonadati</taxon>
        <taxon>Pseudomonadota</taxon>
        <taxon>Gammaproteobacteria</taxon>
        <taxon>Enterobacterales</taxon>
        <taxon>Erwiniaceae</taxon>
        <taxon>Pantoea</taxon>
    </lineage>
</organism>
<comment type="function">
    <text evidence="10">Plays an important role in bacterial chemotaxis signal transduction pathway by accelerating the dephosphorylation of phosphorylated CheY (CheY-P).</text>
</comment>
<dbReference type="RefSeq" id="WP_039328702.1">
    <property type="nucleotide sequence ID" value="NZ_JTJJ01000018.1"/>
</dbReference>
<dbReference type="EMBL" id="JTJJ01000018">
    <property type="protein sequence ID" value="KHJ69267.1"/>
    <property type="molecule type" value="Genomic_DNA"/>
</dbReference>
<evidence type="ECO:0000256" key="12">
    <source>
        <dbReference type="SAM" id="MobiDB-lite"/>
    </source>
</evidence>
<dbReference type="GO" id="GO:0097588">
    <property type="term" value="P:archaeal or bacterial-type flagellum-dependent cell motility"/>
    <property type="evidence" value="ECO:0007669"/>
    <property type="project" value="UniProtKB-KW"/>
</dbReference>
<evidence type="ECO:0000256" key="6">
    <source>
        <dbReference type="ARBA" id="ARBA00022779"/>
    </source>
</evidence>
<comment type="subcellular location">
    <subcellularLocation>
        <location evidence="1 10">Cytoplasm</location>
    </subcellularLocation>
</comment>
<sequence>MSLPDFQGKDSDIRALTVRTGAILRTLRDSLQQLGLDKTIAEVAGSIPDARDRLGYVVKLTRGAADGVLNSVEMAQPVQTQLAEDAEKLTLRWNAWAVSAQDDNSSRELAAATQTWLANIPDVTNDTRQQLHAIMMAQGFQDLTGQIVQRMVSVLNDVEQQLIQVLRDNSPGHASTGNSSSATSPTVTDKASSQNDVDDLLASLGL</sequence>
<feature type="compositionally biased region" description="Polar residues" evidence="12">
    <location>
        <begin position="172"/>
        <end position="195"/>
    </location>
</feature>
<comment type="subunit">
    <text evidence="10">Homodimer.</text>
</comment>
<comment type="caution">
    <text evidence="13">The sequence shown here is derived from an EMBL/GenBank/DDBJ whole genome shotgun (WGS) entry which is preliminary data.</text>
</comment>
<evidence type="ECO:0000256" key="10">
    <source>
        <dbReference type="PIRNR" id="PIRNR002884"/>
    </source>
</evidence>
<dbReference type="AlphaFoldDB" id="A0A0B1RDG8"/>
<dbReference type="Proteomes" id="UP000030853">
    <property type="component" value="Unassembled WGS sequence"/>
</dbReference>
<dbReference type="PANTHER" id="PTHR43693">
    <property type="entry name" value="PROTEIN PHOSPHATASE CHEZ"/>
    <property type="match status" value="1"/>
</dbReference>
<evidence type="ECO:0000256" key="3">
    <source>
        <dbReference type="ARBA" id="ARBA00018484"/>
    </source>
</evidence>
<evidence type="ECO:0000256" key="7">
    <source>
        <dbReference type="ARBA" id="ARBA00022801"/>
    </source>
</evidence>
<evidence type="ECO:0000256" key="4">
    <source>
        <dbReference type="ARBA" id="ARBA00022490"/>
    </source>
</evidence>
<evidence type="ECO:0000313" key="13">
    <source>
        <dbReference type="EMBL" id="KHJ69267.1"/>
    </source>
</evidence>
<dbReference type="EC" id="3.1.3.-" evidence="10"/>
<dbReference type="PIRSF" id="PIRSF002884">
    <property type="entry name" value="CheZ"/>
    <property type="match status" value="1"/>
</dbReference>
<gene>
    <name evidence="13" type="ORF">QU24_04290</name>
</gene>
<dbReference type="GO" id="GO:0006935">
    <property type="term" value="P:chemotaxis"/>
    <property type="evidence" value="ECO:0007669"/>
    <property type="project" value="UniProtKB-KW"/>
</dbReference>
<keyword evidence="5 10" id="KW-0145">Chemotaxis</keyword>
<keyword evidence="13" id="KW-0436">Ligase</keyword>
<dbReference type="Pfam" id="PF04344">
    <property type="entry name" value="CheZ"/>
    <property type="match status" value="1"/>
</dbReference>
<keyword evidence="13" id="KW-0030">Aminoacyl-tRNA synthetase</keyword>
<feature type="site" description="Enhances dephosphorylation of CheY-P" evidence="11">
    <location>
        <position position="146"/>
    </location>
</feature>
<feature type="region of interest" description="Disordered" evidence="12">
    <location>
        <begin position="169"/>
        <end position="195"/>
    </location>
</feature>
<name>A0A0B1RDG8_9GAMM</name>
<dbReference type="GO" id="GO:0050920">
    <property type="term" value="P:regulation of chemotaxis"/>
    <property type="evidence" value="ECO:0007669"/>
    <property type="project" value="InterPro"/>
</dbReference>
<evidence type="ECO:0000256" key="9">
    <source>
        <dbReference type="ARBA" id="ARBA00029599"/>
    </source>
</evidence>
<evidence type="ECO:0000256" key="8">
    <source>
        <dbReference type="ARBA" id="ARBA00022912"/>
    </source>
</evidence>
<dbReference type="PANTHER" id="PTHR43693:SF1">
    <property type="entry name" value="PROTEIN PHOSPHATASE CHEZ"/>
    <property type="match status" value="1"/>
</dbReference>
<protein>
    <recommendedName>
        <fullName evidence="3 10">Protein phosphatase CheZ</fullName>
        <ecNumber evidence="10">3.1.3.-</ecNumber>
    </recommendedName>
    <alternativeName>
        <fullName evidence="9 10">Chemotaxis protein CheZ</fullName>
    </alternativeName>
</protein>
<evidence type="ECO:0000313" key="14">
    <source>
        <dbReference type="Proteomes" id="UP000030853"/>
    </source>
</evidence>